<gene>
    <name evidence="9" type="ORF">GDO81_009124</name>
</gene>
<reference evidence="9" key="1">
    <citation type="thesis" date="2020" institute="ProQuest LLC" country="789 East Eisenhower Parkway, Ann Arbor, MI, USA">
        <title>Comparative Genomics and Chromosome Evolution.</title>
        <authorList>
            <person name="Mudd A.B."/>
        </authorList>
    </citation>
    <scope>NUCLEOTIDE SEQUENCE</scope>
    <source>
        <strain evidence="9">237g6f4</strain>
        <tissue evidence="9">Blood</tissue>
    </source>
</reference>
<evidence type="ECO:0000313" key="9">
    <source>
        <dbReference type="EMBL" id="KAG8574281.1"/>
    </source>
</evidence>
<dbReference type="EC" id="3.4.19.9" evidence="3"/>
<dbReference type="PROSITE" id="PS51275">
    <property type="entry name" value="PEPTIDASE_C26_GGH"/>
    <property type="match status" value="1"/>
</dbReference>
<sequence length="173" mass="19828">MDLLSSTSAENISLPLILTDEVSSSKMLGNAPLKLLQAVSQENITANFHHFGITPKAFLGNKKLSTFYRILSTNHDQNGVEFVSTIEARDYPIYAVQWHPEVNRFQWRSDLAFPHSANAIWISQYLANFFVNEARKNPNHFSNPKEEESSLIYNWPVTYTANISSYEQAYFFD</sequence>
<keyword evidence="5" id="KW-0732">Signal</keyword>
<comment type="caution">
    <text evidence="8">Lacks conserved residue(s) required for the propagation of feature annotation.</text>
</comment>
<dbReference type="Proteomes" id="UP000824782">
    <property type="component" value="Unassembled WGS sequence"/>
</dbReference>
<dbReference type="GO" id="GO:0046900">
    <property type="term" value="P:tetrahydrofolylpolyglutamate metabolic process"/>
    <property type="evidence" value="ECO:0007669"/>
    <property type="project" value="TreeGrafter"/>
</dbReference>
<feature type="active site" description="Proton donor" evidence="7">
    <location>
        <position position="99"/>
    </location>
</feature>
<dbReference type="EMBL" id="WNYA01000004">
    <property type="protein sequence ID" value="KAG8574281.1"/>
    <property type="molecule type" value="Genomic_DNA"/>
</dbReference>
<keyword evidence="4" id="KW-0964">Secreted</keyword>
<dbReference type="InterPro" id="IPR015527">
    <property type="entry name" value="Pept_C26_g-glut_hydrolase"/>
</dbReference>
<dbReference type="InterPro" id="IPR029062">
    <property type="entry name" value="Class_I_gatase-like"/>
</dbReference>
<dbReference type="Pfam" id="PF07722">
    <property type="entry name" value="Peptidase_C26"/>
    <property type="match status" value="1"/>
</dbReference>
<keyword evidence="6" id="KW-0378">Hydrolase</keyword>
<organism evidence="9 10">
    <name type="scientific">Engystomops pustulosus</name>
    <name type="common">Tungara frog</name>
    <name type="synonym">Physalaemus pustulosus</name>
    <dbReference type="NCBI Taxonomy" id="76066"/>
    <lineage>
        <taxon>Eukaryota</taxon>
        <taxon>Metazoa</taxon>
        <taxon>Chordata</taxon>
        <taxon>Craniata</taxon>
        <taxon>Vertebrata</taxon>
        <taxon>Euteleostomi</taxon>
        <taxon>Amphibia</taxon>
        <taxon>Batrachia</taxon>
        <taxon>Anura</taxon>
        <taxon>Neobatrachia</taxon>
        <taxon>Hyloidea</taxon>
        <taxon>Leptodactylidae</taxon>
        <taxon>Leiuperinae</taxon>
        <taxon>Engystomops</taxon>
    </lineage>
</organism>
<name>A0AAV7BP55_ENGPU</name>
<dbReference type="GO" id="GO:0034722">
    <property type="term" value="F:gamma-glutamyl-peptidase activity"/>
    <property type="evidence" value="ECO:0007669"/>
    <property type="project" value="UniProtKB-EC"/>
</dbReference>
<comment type="subcellular location">
    <subcellularLocation>
        <location evidence="1">Secreted</location>
        <location evidence="1">Extracellular space</location>
    </subcellularLocation>
</comment>
<evidence type="ECO:0000313" key="10">
    <source>
        <dbReference type="Proteomes" id="UP000824782"/>
    </source>
</evidence>
<dbReference type="Gene3D" id="3.40.50.880">
    <property type="match status" value="1"/>
</dbReference>
<evidence type="ECO:0000256" key="1">
    <source>
        <dbReference type="ARBA" id="ARBA00004239"/>
    </source>
</evidence>
<dbReference type="GO" id="GO:0005773">
    <property type="term" value="C:vacuole"/>
    <property type="evidence" value="ECO:0007669"/>
    <property type="project" value="TreeGrafter"/>
</dbReference>
<evidence type="ECO:0000256" key="2">
    <source>
        <dbReference type="ARBA" id="ARBA00011083"/>
    </source>
</evidence>
<evidence type="ECO:0000256" key="5">
    <source>
        <dbReference type="ARBA" id="ARBA00022729"/>
    </source>
</evidence>
<accession>A0AAV7BP55</accession>
<dbReference type="AlphaFoldDB" id="A0AAV7BP55"/>
<evidence type="ECO:0000256" key="6">
    <source>
        <dbReference type="ARBA" id="ARBA00022801"/>
    </source>
</evidence>
<dbReference type="SUPFAM" id="SSF52317">
    <property type="entry name" value="Class I glutamine amidotransferase-like"/>
    <property type="match status" value="1"/>
</dbReference>
<protein>
    <recommendedName>
        <fullName evidence="3">folate gamma-glutamyl hydrolase</fullName>
        <ecNumber evidence="3">3.4.19.9</ecNumber>
    </recommendedName>
</protein>
<dbReference type="PANTHER" id="PTHR11315">
    <property type="entry name" value="PROTEASE FAMILY C26 GAMMA-GLUTAMYL HYDROLASE"/>
    <property type="match status" value="1"/>
</dbReference>
<evidence type="ECO:0000256" key="4">
    <source>
        <dbReference type="ARBA" id="ARBA00022525"/>
    </source>
</evidence>
<dbReference type="GO" id="GO:0005576">
    <property type="term" value="C:extracellular region"/>
    <property type="evidence" value="ECO:0007669"/>
    <property type="project" value="UniProtKB-SubCell"/>
</dbReference>
<dbReference type="InterPro" id="IPR011697">
    <property type="entry name" value="Peptidase_C26"/>
</dbReference>
<evidence type="ECO:0000256" key="7">
    <source>
        <dbReference type="PIRSR" id="PIRSR615527-1"/>
    </source>
</evidence>
<comment type="similarity">
    <text evidence="2">Belongs to the peptidase C26 family.</text>
</comment>
<evidence type="ECO:0000256" key="3">
    <source>
        <dbReference type="ARBA" id="ARBA00012886"/>
    </source>
</evidence>
<keyword evidence="10" id="KW-1185">Reference proteome</keyword>
<proteinExistence type="inferred from homology"/>
<dbReference type="PANTHER" id="PTHR11315:SF1">
    <property type="entry name" value="FOLATE GAMMA-GLUTAMYL HYDROLASE"/>
    <property type="match status" value="1"/>
</dbReference>
<evidence type="ECO:0000256" key="8">
    <source>
        <dbReference type="PROSITE-ProRule" id="PRU00607"/>
    </source>
</evidence>
<comment type="caution">
    <text evidence="9">The sequence shown here is derived from an EMBL/GenBank/DDBJ whole genome shotgun (WGS) entry which is preliminary data.</text>
</comment>